<dbReference type="EMBL" id="CP047218">
    <property type="protein sequence ID" value="QHD66677.1"/>
    <property type="molecule type" value="Genomic_DNA"/>
</dbReference>
<name>A0A6P1GDV1_SPHYA</name>
<organism evidence="1 2">
    <name type="scientific">Sphingobium yanoikuyae</name>
    <name type="common">Sphingomonas yanoikuyae</name>
    <dbReference type="NCBI Taxonomy" id="13690"/>
    <lineage>
        <taxon>Bacteria</taxon>
        <taxon>Pseudomonadati</taxon>
        <taxon>Pseudomonadota</taxon>
        <taxon>Alphaproteobacteria</taxon>
        <taxon>Sphingomonadales</taxon>
        <taxon>Sphingomonadaceae</taxon>
        <taxon>Sphingobium</taxon>
    </lineage>
</organism>
<protein>
    <submittedName>
        <fullName evidence="1">Uncharacterized protein</fullName>
    </submittedName>
</protein>
<dbReference type="RefSeq" id="WP_156415402.1">
    <property type="nucleotide sequence ID" value="NZ_CP047218.1"/>
</dbReference>
<dbReference type="AlphaFoldDB" id="A0A6P1GDV1"/>
<evidence type="ECO:0000313" key="2">
    <source>
        <dbReference type="Proteomes" id="UP000464086"/>
    </source>
</evidence>
<accession>A0A6P1GDV1</accession>
<reference evidence="1 2" key="1">
    <citation type="submission" date="2019-12" db="EMBL/GenBank/DDBJ databases">
        <title>Functional and genomic insights into the Sphingobium yanoikuyae YC-JY1, a bacterium efficiently degrading bisphenol A.</title>
        <authorList>
            <person name="Jia Y."/>
            <person name="Li X."/>
            <person name="Wang J."/>
            <person name="Eltoukhy A."/>
            <person name="Lamraoui I."/>
            <person name="Yan Y."/>
        </authorList>
    </citation>
    <scope>NUCLEOTIDE SEQUENCE [LARGE SCALE GENOMIC DNA]</scope>
    <source>
        <strain evidence="1 2">YC-JY1</strain>
    </source>
</reference>
<dbReference type="Proteomes" id="UP000464086">
    <property type="component" value="Chromosome"/>
</dbReference>
<evidence type="ECO:0000313" key="1">
    <source>
        <dbReference type="EMBL" id="QHD66677.1"/>
    </source>
</evidence>
<gene>
    <name evidence="1" type="ORF">GS397_06130</name>
</gene>
<sequence>MSPIERAARPSLDGSDQINSFGQAVPFMEDSFHKAWKLISRTRDVTNEQVS</sequence>
<proteinExistence type="predicted"/>